<accession>A0AAI8U2F2</accession>
<dbReference type="InterPro" id="IPR006311">
    <property type="entry name" value="TAT_signal"/>
</dbReference>
<dbReference type="PROSITE" id="PS51318">
    <property type="entry name" value="TAT"/>
    <property type="match status" value="1"/>
</dbReference>
<organism evidence="1 2">
    <name type="scientific">Mycolicibacterium mageritense</name>
    <name type="common">Mycobacterium mageritense</name>
    <dbReference type="NCBI Taxonomy" id="53462"/>
    <lineage>
        <taxon>Bacteria</taxon>
        <taxon>Bacillati</taxon>
        <taxon>Actinomycetota</taxon>
        <taxon>Actinomycetes</taxon>
        <taxon>Mycobacteriales</taxon>
        <taxon>Mycobacteriaceae</taxon>
        <taxon>Mycolicibacterium</taxon>
    </lineage>
</organism>
<gene>
    <name evidence="1" type="ORF">hbim_07178</name>
</gene>
<evidence type="ECO:0000313" key="1">
    <source>
        <dbReference type="EMBL" id="BDY33203.1"/>
    </source>
</evidence>
<sequence length="121" mass="12670">MIRRTVHKRTARRRIIGTLSAAVLIGTGAGYIATPAARADGVLSDTESAYVLAYASTAVCPTIAEYPSKAGVLGVAQAIMDDGFAADSAVDIINASVQDYCPKYWPLLQRIGAQARGEQAA</sequence>
<dbReference type="EMBL" id="AP027452">
    <property type="protein sequence ID" value="BDY33203.1"/>
    <property type="molecule type" value="Genomic_DNA"/>
</dbReference>
<evidence type="ECO:0008006" key="3">
    <source>
        <dbReference type="Google" id="ProtNLM"/>
    </source>
</evidence>
<proteinExistence type="predicted"/>
<dbReference type="AlphaFoldDB" id="A0AAI8U2F2"/>
<evidence type="ECO:0000313" key="2">
    <source>
        <dbReference type="Proteomes" id="UP001241092"/>
    </source>
</evidence>
<dbReference type="Proteomes" id="UP001241092">
    <property type="component" value="Chromosome"/>
</dbReference>
<reference evidence="1" key="1">
    <citation type="submission" date="2023-03" db="EMBL/GenBank/DDBJ databases">
        <title>Draft genome sequence of a Mycolicibacterium mageritense strain H4_3_1 isolated from a hybrid biological-inorganic system reactor.</title>
        <authorList>
            <person name="Feng X."/>
            <person name="Kazama D."/>
            <person name="Sato K."/>
            <person name="Kobayashi H."/>
        </authorList>
    </citation>
    <scope>NUCLEOTIDE SEQUENCE</scope>
    <source>
        <strain evidence="1">H4_3_1</strain>
    </source>
</reference>
<protein>
    <recommendedName>
        <fullName evidence="3">DUF732 domain-containing protein</fullName>
    </recommendedName>
</protein>
<name>A0AAI8U2F2_MYCME</name>
<dbReference type="RefSeq" id="WP_286212818.1">
    <property type="nucleotide sequence ID" value="NZ_AP027452.1"/>
</dbReference>